<keyword evidence="1 2" id="KW-0238">DNA-binding</keyword>
<evidence type="ECO:0000259" key="4">
    <source>
        <dbReference type="PROSITE" id="PS51755"/>
    </source>
</evidence>
<evidence type="ECO:0000256" key="2">
    <source>
        <dbReference type="PROSITE-ProRule" id="PRU01091"/>
    </source>
</evidence>
<dbReference type="Gene3D" id="1.10.10.10">
    <property type="entry name" value="Winged helix-like DNA-binding domain superfamily/Winged helix DNA-binding domain"/>
    <property type="match status" value="1"/>
</dbReference>
<dbReference type="InterPro" id="IPR016032">
    <property type="entry name" value="Sig_transdc_resp-reg_C-effctor"/>
</dbReference>
<feature type="transmembrane region" description="Helical" evidence="3">
    <location>
        <begin position="142"/>
        <end position="165"/>
    </location>
</feature>
<feature type="DNA-binding region" description="OmpR/PhoB-type" evidence="2">
    <location>
        <begin position="8"/>
        <end position="107"/>
    </location>
</feature>
<protein>
    <recommendedName>
        <fullName evidence="4">OmpR/PhoB-type domain-containing protein</fullName>
    </recommendedName>
</protein>
<dbReference type="GO" id="GO:0003677">
    <property type="term" value="F:DNA binding"/>
    <property type="evidence" value="ECO:0007669"/>
    <property type="project" value="UniProtKB-UniRule"/>
</dbReference>
<evidence type="ECO:0000256" key="3">
    <source>
        <dbReference type="SAM" id="Phobius"/>
    </source>
</evidence>
<sequence length="213" mass="24203">MLRAQLDNVKLPIGNCVLQRDDSGAQLILSNQKSFSITLPESCILETLIQKEEFISTKEELIIAAWGNPDIIGPNSLPVAITNLRKVLELDSIKIVNVPRKGYKIHIPEFETSLDPPKQIKLPRSSQFSCPLKRTSNNYLRLYQWALVGLSSTILSVLIISYFYFWHEFDIVNVNVNNQSSQICLTKKDELQFILASQKNLASQSQENYHTNP</sequence>
<dbReference type="InterPro" id="IPR001867">
    <property type="entry name" value="OmpR/PhoB-type_DNA-bd"/>
</dbReference>
<dbReference type="GO" id="GO:0000160">
    <property type="term" value="P:phosphorelay signal transduction system"/>
    <property type="evidence" value="ECO:0007669"/>
    <property type="project" value="InterPro"/>
</dbReference>
<dbReference type="InterPro" id="IPR036388">
    <property type="entry name" value="WH-like_DNA-bd_sf"/>
</dbReference>
<gene>
    <name evidence="5" type="ORF">A134_23470</name>
</gene>
<dbReference type="Pfam" id="PF00486">
    <property type="entry name" value="Trans_reg_C"/>
    <property type="match status" value="1"/>
</dbReference>
<dbReference type="AlphaFoldDB" id="A0A1B1C346"/>
<proteinExistence type="predicted"/>
<reference evidence="5" key="1">
    <citation type="journal article" date="2012" name="Science">
        <title>Ecological populations of bacteria act as socially cohesive units of antibiotic production and resistance.</title>
        <authorList>
            <person name="Cordero O.X."/>
            <person name="Wildschutte H."/>
            <person name="Kirkup B."/>
            <person name="Proehl S."/>
            <person name="Ngo L."/>
            <person name="Hussain F."/>
            <person name="Le Roux F."/>
            <person name="Mincer T."/>
            <person name="Polz M.F."/>
        </authorList>
    </citation>
    <scope>NUCLEOTIDE SEQUENCE</scope>
    <source>
        <strain evidence="5">9CS106</strain>
    </source>
</reference>
<evidence type="ECO:0000313" key="5">
    <source>
        <dbReference type="EMBL" id="ANP79278.1"/>
    </source>
</evidence>
<keyword evidence="3" id="KW-1133">Transmembrane helix</keyword>
<name>A0A1B1C346_9VIBR</name>
<dbReference type="EMBL" id="CP016230">
    <property type="protein sequence ID" value="ANP79278.1"/>
    <property type="molecule type" value="Genomic_DNA"/>
</dbReference>
<dbReference type="CDD" id="cd00383">
    <property type="entry name" value="trans_reg_C"/>
    <property type="match status" value="1"/>
</dbReference>
<keyword evidence="3" id="KW-0812">Transmembrane</keyword>
<keyword evidence="3" id="KW-0472">Membrane</keyword>
<reference evidence="5" key="2">
    <citation type="submission" date="2016-06" db="EMBL/GenBank/DDBJ databases">
        <title>Adaptive Radiation by Waves of Gene Transfer Leads to Fine-Scale Resource Partitioning in Marine Microbes.</title>
        <authorList>
            <person name="Hehemann J.-H."/>
            <person name="Arevalo P."/>
            <person name="Datta M.S."/>
            <person name="Yu X."/>
            <person name="Corzett C."/>
            <person name="Henschel A."/>
            <person name="Preheim S.P."/>
            <person name="Timberlake S."/>
            <person name="Alm E.J."/>
            <person name="Polz M.F."/>
        </authorList>
    </citation>
    <scope>NUCLEOTIDE SEQUENCE</scope>
    <source>
        <strain evidence="5">9CS106</strain>
    </source>
</reference>
<evidence type="ECO:0000256" key="1">
    <source>
        <dbReference type="ARBA" id="ARBA00023125"/>
    </source>
</evidence>
<dbReference type="PROSITE" id="PS51755">
    <property type="entry name" value="OMPR_PHOB"/>
    <property type="match status" value="1"/>
</dbReference>
<dbReference type="GO" id="GO:0006355">
    <property type="term" value="P:regulation of DNA-templated transcription"/>
    <property type="evidence" value="ECO:0007669"/>
    <property type="project" value="InterPro"/>
</dbReference>
<feature type="domain" description="OmpR/PhoB-type" evidence="4">
    <location>
        <begin position="8"/>
        <end position="107"/>
    </location>
</feature>
<accession>A0A1B1C346</accession>
<dbReference type="SMART" id="SM00862">
    <property type="entry name" value="Trans_reg_C"/>
    <property type="match status" value="1"/>
</dbReference>
<dbReference type="SUPFAM" id="SSF46894">
    <property type="entry name" value="C-terminal effector domain of the bipartite response regulators"/>
    <property type="match status" value="1"/>
</dbReference>
<organism evidence="5">
    <name type="scientific">Vibrio crassostreae 9CS106</name>
    <dbReference type="NCBI Taxonomy" id="1191300"/>
    <lineage>
        <taxon>Bacteria</taxon>
        <taxon>Pseudomonadati</taxon>
        <taxon>Pseudomonadota</taxon>
        <taxon>Gammaproteobacteria</taxon>
        <taxon>Vibrionales</taxon>
        <taxon>Vibrionaceae</taxon>
        <taxon>Vibrio</taxon>
    </lineage>
</organism>